<evidence type="ECO:0000313" key="2">
    <source>
        <dbReference type="EMBL" id="NIJ09026.1"/>
    </source>
</evidence>
<evidence type="ECO:0000313" key="3">
    <source>
        <dbReference type="Proteomes" id="UP000727456"/>
    </source>
</evidence>
<reference evidence="2 3" key="1">
    <citation type="submission" date="2020-03" db="EMBL/GenBank/DDBJ databases">
        <title>Genomic Encyclopedia of Type Strains, Phase III (KMG-III): the genomes of soil and plant-associated and newly described type strains.</title>
        <authorList>
            <person name="Whitman W."/>
        </authorList>
    </citation>
    <scope>NUCLEOTIDE SEQUENCE [LARGE SCALE GENOMIC DNA]</scope>
    <source>
        <strain evidence="2 3">CECT 8804</strain>
    </source>
</reference>
<evidence type="ECO:0000256" key="1">
    <source>
        <dbReference type="SAM" id="MobiDB-lite"/>
    </source>
</evidence>
<proteinExistence type="predicted"/>
<sequence length="139" mass="15340">MRFPKDQLVRMGTTVLAETADACLSARPHRGQGLRLALAMLYGLSDGPREPYVTFWKVCGILDVKGERARAMRQARYQAAWAAYAEILAGLTDQNWPGGPEDATTLGRRRHAAARGPERPQRSGNDTRMVAPTKSCGWL</sequence>
<accession>A0ABX0TZG9</accession>
<gene>
    <name evidence="2" type="ORF">FHS31_002656</name>
</gene>
<dbReference type="RefSeq" id="WP_167074237.1">
    <property type="nucleotide sequence ID" value="NZ_JAAOZC010000007.1"/>
</dbReference>
<keyword evidence="3" id="KW-1185">Reference proteome</keyword>
<name>A0ABX0TZG9_9SPHN</name>
<dbReference type="EMBL" id="JAAOZC010000007">
    <property type="protein sequence ID" value="NIJ09026.1"/>
    <property type="molecule type" value="Genomic_DNA"/>
</dbReference>
<comment type="caution">
    <text evidence="2">The sequence shown here is derived from an EMBL/GenBank/DDBJ whole genome shotgun (WGS) entry which is preliminary data.</text>
</comment>
<dbReference type="Proteomes" id="UP000727456">
    <property type="component" value="Unassembled WGS sequence"/>
</dbReference>
<protein>
    <submittedName>
        <fullName evidence="2">Uncharacterized protein</fullName>
    </submittedName>
</protein>
<organism evidence="2 3">
    <name type="scientific">Sphingomonas vulcanisoli</name>
    <dbReference type="NCBI Taxonomy" id="1658060"/>
    <lineage>
        <taxon>Bacteria</taxon>
        <taxon>Pseudomonadati</taxon>
        <taxon>Pseudomonadota</taxon>
        <taxon>Alphaproteobacteria</taxon>
        <taxon>Sphingomonadales</taxon>
        <taxon>Sphingomonadaceae</taxon>
        <taxon>Sphingomonas</taxon>
    </lineage>
</organism>
<feature type="region of interest" description="Disordered" evidence="1">
    <location>
        <begin position="94"/>
        <end position="139"/>
    </location>
</feature>